<evidence type="ECO:0000256" key="9">
    <source>
        <dbReference type="ARBA" id="ARBA00056472"/>
    </source>
</evidence>
<dbReference type="OrthoDB" id="514967at2759"/>
<dbReference type="Gramene" id="OIT33178">
    <property type="protein sequence ID" value="OIT33178"/>
    <property type="gene ID" value="A4A49_19670"/>
</dbReference>
<dbReference type="PANTHER" id="PTHR31251">
    <property type="entry name" value="SQUAMOSA PROMOTER-BINDING-LIKE PROTEIN 4"/>
    <property type="match status" value="1"/>
</dbReference>
<evidence type="ECO:0000256" key="6">
    <source>
        <dbReference type="ARBA" id="ARBA00023125"/>
    </source>
</evidence>
<keyword evidence="7" id="KW-0804">Transcription</keyword>
<keyword evidence="3 10" id="KW-0863">Zinc-finger</keyword>
<dbReference type="SMR" id="A0A314KUY2"/>
<evidence type="ECO:0000313" key="12">
    <source>
        <dbReference type="EMBL" id="OIT33178.1"/>
    </source>
</evidence>
<evidence type="ECO:0000313" key="13">
    <source>
        <dbReference type="Proteomes" id="UP000187609"/>
    </source>
</evidence>
<evidence type="ECO:0000256" key="2">
    <source>
        <dbReference type="ARBA" id="ARBA00022723"/>
    </source>
</evidence>
<evidence type="ECO:0000256" key="4">
    <source>
        <dbReference type="ARBA" id="ARBA00022833"/>
    </source>
</evidence>
<comment type="caution">
    <text evidence="12">The sequence shown here is derived from an EMBL/GenBank/DDBJ whole genome shotgun (WGS) entry which is preliminary data.</text>
</comment>
<dbReference type="AlphaFoldDB" id="A0A314KUY2"/>
<dbReference type="PROSITE" id="PS51141">
    <property type="entry name" value="ZF_SBP"/>
    <property type="match status" value="1"/>
</dbReference>
<dbReference type="STRING" id="49451.A0A314KUY2"/>
<keyword evidence="8" id="KW-0539">Nucleus</keyword>
<evidence type="ECO:0000256" key="10">
    <source>
        <dbReference type="PROSITE-ProRule" id="PRU00470"/>
    </source>
</evidence>
<dbReference type="PANTHER" id="PTHR31251:SF183">
    <property type="entry name" value="SQUAMOSA PROMOTER BINDING PROTEIN NTABSPL6-1"/>
    <property type="match status" value="1"/>
</dbReference>
<dbReference type="InterPro" id="IPR044817">
    <property type="entry name" value="SBP-like"/>
</dbReference>
<keyword evidence="5" id="KW-0805">Transcription regulation</keyword>
<evidence type="ECO:0000256" key="3">
    <source>
        <dbReference type="ARBA" id="ARBA00022771"/>
    </source>
</evidence>
<keyword evidence="2" id="KW-0479">Metal-binding</keyword>
<evidence type="ECO:0000259" key="11">
    <source>
        <dbReference type="PROSITE" id="PS51141"/>
    </source>
</evidence>
<dbReference type="Proteomes" id="UP000187609">
    <property type="component" value="Unassembled WGS sequence"/>
</dbReference>
<sequence length="545" mass="60009">MESWSYVSGGGKGFVSEESAARCIKLPLCAGYGEGQDYKESVYVDDGISLGKNRVNGWELNTPCSWRNSMGWSSTQERGKDQDFAEMGCQDLMRKSLSNNQIRDAMSNKLGGQRAFVSIRVPHSAFSGEDESSSVVESNCKESSLIDLKLGSFKSPNIIPNLSSTVPAKRNRAGGLSSHTQFCQVQGCGKDLSSCKDYHKRHKVCEVHSKTAKVIVNGIEQRFCQQCSRFHLLAEFDDGKRSCRKRLAGHNERRRKPQTGLHSGRAGRLFQSYAGKSSAVTRFQGTPFATSSFICQDILGSGLLHQPKHEMHDWYKNVKVEHSSDYIPQPTMPFTNGQSQPRPLFSTSYHTDKHPPALHDEGITAITRSKNNESSNSYLNDIEGSDFVSPSLYHSNSIGSEVLNVMDSASTFQGISNSGCALSLLSSQSQDSSNYSSLVPNAHHLITPSSSADYNVTQTSEKFPGVNLKDSTSNASNIFNLSGAISAEGRLEQILRNNCGINRSIHGLDYVNTKNQLSCEDGPTIDLLQLSSQLHRVEHQRHSMK</sequence>
<feature type="domain" description="SBP-type" evidence="11">
    <location>
        <begin position="180"/>
        <end position="257"/>
    </location>
</feature>
<accession>A0A314KUY2</accession>
<dbReference type="KEGG" id="nau:109206317"/>
<dbReference type="GO" id="GO:0005634">
    <property type="term" value="C:nucleus"/>
    <property type="evidence" value="ECO:0007669"/>
    <property type="project" value="UniProtKB-SubCell"/>
</dbReference>
<dbReference type="InterPro" id="IPR004333">
    <property type="entry name" value="SBP_dom"/>
</dbReference>
<dbReference type="GO" id="GO:0003677">
    <property type="term" value="F:DNA binding"/>
    <property type="evidence" value="ECO:0007669"/>
    <property type="project" value="UniProtKB-KW"/>
</dbReference>
<dbReference type="Gene3D" id="4.10.1100.10">
    <property type="entry name" value="Transcription factor, SBP-box domain"/>
    <property type="match status" value="1"/>
</dbReference>
<organism evidence="12 13">
    <name type="scientific">Nicotiana attenuata</name>
    <name type="common">Coyote tobacco</name>
    <dbReference type="NCBI Taxonomy" id="49451"/>
    <lineage>
        <taxon>Eukaryota</taxon>
        <taxon>Viridiplantae</taxon>
        <taxon>Streptophyta</taxon>
        <taxon>Embryophyta</taxon>
        <taxon>Tracheophyta</taxon>
        <taxon>Spermatophyta</taxon>
        <taxon>Magnoliopsida</taxon>
        <taxon>eudicotyledons</taxon>
        <taxon>Gunneridae</taxon>
        <taxon>Pentapetalae</taxon>
        <taxon>asterids</taxon>
        <taxon>lamiids</taxon>
        <taxon>Solanales</taxon>
        <taxon>Solanaceae</taxon>
        <taxon>Nicotianoideae</taxon>
        <taxon>Nicotianeae</taxon>
        <taxon>Nicotiana</taxon>
    </lineage>
</organism>
<dbReference type="FunFam" id="4.10.1100.10:FF:000001">
    <property type="entry name" value="Squamosa promoter-binding-like protein 14"/>
    <property type="match status" value="1"/>
</dbReference>
<comment type="subcellular location">
    <subcellularLocation>
        <location evidence="1">Nucleus</location>
    </subcellularLocation>
</comment>
<comment type="function">
    <text evidence="9">Probable transcriptional factor. Binds to the promoter of the SQUAMOSA gene.</text>
</comment>
<evidence type="ECO:0000256" key="7">
    <source>
        <dbReference type="ARBA" id="ARBA00023163"/>
    </source>
</evidence>
<gene>
    <name evidence="12" type="primary">SPL6_3</name>
    <name evidence="12" type="ORF">A4A49_19670</name>
</gene>
<protein>
    <submittedName>
        <fullName evidence="12">Squamosa promoter-binding-like protein 6</fullName>
    </submittedName>
</protein>
<name>A0A314KUY2_NICAT</name>
<proteinExistence type="predicted"/>
<dbReference type="InterPro" id="IPR036893">
    <property type="entry name" value="SBP_sf"/>
</dbReference>
<keyword evidence="4" id="KW-0862">Zinc</keyword>
<evidence type="ECO:0000256" key="8">
    <source>
        <dbReference type="ARBA" id="ARBA00023242"/>
    </source>
</evidence>
<dbReference type="SUPFAM" id="SSF103612">
    <property type="entry name" value="SBT domain"/>
    <property type="match status" value="1"/>
</dbReference>
<keyword evidence="13" id="KW-1185">Reference proteome</keyword>
<evidence type="ECO:0000256" key="5">
    <source>
        <dbReference type="ARBA" id="ARBA00023015"/>
    </source>
</evidence>
<dbReference type="Pfam" id="PF03110">
    <property type="entry name" value="SBP"/>
    <property type="match status" value="1"/>
</dbReference>
<reference evidence="12" key="1">
    <citation type="submission" date="2016-11" db="EMBL/GenBank/DDBJ databases">
        <title>The genome of Nicotiana attenuata.</title>
        <authorList>
            <person name="Xu S."/>
            <person name="Brockmoeller T."/>
            <person name="Gaquerel E."/>
            <person name="Navarro A."/>
            <person name="Kuhl H."/>
            <person name="Gase K."/>
            <person name="Ling Z."/>
            <person name="Zhou W."/>
            <person name="Kreitzer C."/>
            <person name="Stanke M."/>
            <person name="Tang H."/>
            <person name="Lyons E."/>
            <person name="Pandey P."/>
            <person name="Pandey S.P."/>
            <person name="Timmermann B."/>
            <person name="Baldwin I.T."/>
        </authorList>
    </citation>
    <scope>NUCLEOTIDE SEQUENCE [LARGE SCALE GENOMIC DNA]</scope>
    <source>
        <strain evidence="12">UT</strain>
    </source>
</reference>
<evidence type="ECO:0000256" key="1">
    <source>
        <dbReference type="ARBA" id="ARBA00004123"/>
    </source>
</evidence>
<dbReference type="GO" id="GO:0008270">
    <property type="term" value="F:zinc ion binding"/>
    <property type="evidence" value="ECO:0007669"/>
    <property type="project" value="UniProtKB-KW"/>
</dbReference>
<dbReference type="EMBL" id="MJEQ01000925">
    <property type="protein sequence ID" value="OIT33178.1"/>
    <property type="molecule type" value="Genomic_DNA"/>
</dbReference>
<keyword evidence="6" id="KW-0238">DNA-binding</keyword>
<dbReference type="GeneID" id="109206317"/>